<evidence type="ECO:0000313" key="2">
    <source>
        <dbReference type="EMBL" id="SPO35831.1"/>
    </source>
</evidence>
<feature type="compositionally biased region" description="Low complexity" evidence="1">
    <location>
        <begin position="54"/>
        <end position="67"/>
    </location>
</feature>
<name>A0A5C3EXL9_9BASI</name>
<evidence type="ECO:0000313" key="3">
    <source>
        <dbReference type="Proteomes" id="UP000323386"/>
    </source>
</evidence>
<accession>A0A5C3EXL9</accession>
<dbReference type="AlphaFoldDB" id="A0A5C3EXL9"/>
<gene>
    <name evidence="2" type="ORF">PSFLO_01302</name>
</gene>
<protein>
    <submittedName>
        <fullName evidence="2">Uncharacterized protein</fullName>
    </submittedName>
</protein>
<organism evidence="2 3">
    <name type="scientific">Pseudozyma flocculosa</name>
    <dbReference type="NCBI Taxonomy" id="84751"/>
    <lineage>
        <taxon>Eukaryota</taxon>
        <taxon>Fungi</taxon>
        <taxon>Dikarya</taxon>
        <taxon>Basidiomycota</taxon>
        <taxon>Ustilaginomycotina</taxon>
        <taxon>Ustilaginomycetes</taxon>
        <taxon>Ustilaginales</taxon>
        <taxon>Ustilaginaceae</taxon>
        <taxon>Pseudozyma</taxon>
    </lineage>
</organism>
<proteinExistence type="predicted"/>
<feature type="compositionally biased region" description="Polar residues" evidence="1">
    <location>
        <begin position="36"/>
        <end position="51"/>
    </location>
</feature>
<feature type="region of interest" description="Disordered" evidence="1">
    <location>
        <begin position="116"/>
        <end position="223"/>
    </location>
</feature>
<keyword evidence="3" id="KW-1185">Reference proteome</keyword>
<dbReference type="EMBL" id="OOIP01000003">
    <property type="protein sequence ID" value="SPO35831.1"/>
    <property type="molecule type" value="Genomic_DNA"/>
</dbReference>
<feature type="compositionally biased region" description="Basic and acidic residues" evidence="1">
    <location>
        <begin position="131"/>
        <end position="143"/>
    </location>
</feature>
<dbReference type="Proteomes" id="UP000323386">
    <property type="component" value="Unassembled WGS sequence"/>
</dbReference>
<feature type="compositionally biased region" description="Low complexity" evidence="1">
    <location>
        <begin position="174"/>
        <end position="192"/>
    </location>
</feature>
<sequence>MSMPQRDGVVCPCRAESKTAEAHPSARVSDRRRGQTLRTSRTMQGVSTSGAFPQASATTGQGRAGQGRAVRFKARGGGLAGEVRAKRGRAVCAWVRAAFKGDAGAAAANIIKGEHRCTGSGRAGWRGRSKPFFEARQRQRGQRDLSPPPPPRPGQTAPRRLQERLQPSQPRSLARSSSTTVGTTTAPATLAARLWHTAPLETAPSPSALFRPPRRPTLPQSCD</sequence>
<feature type="region of interest" description="Disordered" evidence="1">
    <location>
        <begin position="1"/>
        <end position="67"/>
    </location>
</feature>
<reference evidence="2 3" key="1">
    <citation type="submission" date="2018-03" db="EMBL/GenBank/DDBJ databases">
        <authorList>
            <person name="Guldener U."/>
        </authorList>
    </citation>
    <scope>NUCLEOTIDE SEQUENCE [LARGE SCALE GENOMIC DNA]</scope>
    <source>
        <strain evidence="2 3">DAOM196992</strain>
    </source>
</reference>
<evidence type="ECO:0000256" key="1">
    <source>
        <dbReference type="SAM" id="MobiDB-lite"/>
    </source>
</evidence>